<dbReference type="OrthoDB" id="4688861at2759"/>
<gene>
    <name evidence="2" type="ORF">CSOL1703_00004073</name>
</gene>
<evidence type="ECO:0000313" key="2">
    <source>
        <dbReference type="EMBL" id="CAH0040824.1"/>
    </source>
</evidence>
<dbReference type="EMBL" id="CABFOC020000002">
    <property type="protein sequence ID" value="CAH0040824.1"/>
    <property type="molecule type" value="Genomic_DNA"/>
</dbReference>
<sequence>MTHRNQHLVRYIWLCLEISQYPPCASWGVADEDNRLVAEAIESLFSSLSTWQPLGDLTLDLSVYSPSDARDPFSRYLTFEPDLNPKDCPYAQDIHEDSPGIPPQSRIDKLALIRLFDDVLLGDGNSRELDNIVYWFTGRAATDPDFPGRPHILSDYEAFNRMLTELEQSTPDYHGLVKCWEQMPSVPAVTRMLLLTSQLLRPDADRHQLEEMLREAAVVALRMPQLQTLEIWEGRKGLAALFKYQSRLPRLTWKATWDFSIPDSVTRAWDEVSMMSCGRDCAVVKQVLDGRAIKSHADSIVQLQLSQTIVRPVSLQQIRREQRYLDP</sequence>
<dbReference type="AlphaFoldDB" id="A0A9N9W5D6"/>
<keyword evidence="3" id="KW-1185">Reference proteome</keyword>
<organism evidence="2 3">
    <name type="scientific">Clonostachys solani</name>
    <dbReference type="NCBI Taxonomy" id="160281"/>
    <lineage>
        <taxon>Eukaryota</taxon>
        <taxon>Fungi</taxon>
        <taxon>Dikarya</taxon>
        <taxon>Ascomycota</taxon>
        <taxon>Pezizomycotina</taxon>
        <taxon>Sordariomycetes</taxon>
        <taxon>Hypocreomycetidae</taxon>
        <taxon>Hypocreales</taxon>
        <taxon>Bionectriaceae</taxon>
        <taxon>Clonostachys</taxon>
    </lineage>
</organism>
<proteinExistence type="predicted"/>
<accession>A0A9N9W5D6</accession>
<dbReference type="Proteomes" id="UP000775872">
    <property type="component" value="Unassembled WGS sequence"/>
</dbReference>
<dbReference type="Pfam" id="PF20183">
    <property type="entry name" value="DUF6546"/>
    <property type="match status" value="1"/>
</dbReference>
<evidence type="ECO:0000313" key="3">
    <source>
        <dbReference type="Proteomes" id="UP000775872"/>
    </source>
</evidence>
<comment type="caution">
    <text evidence="2">The sequence shown here is derived from an EMBL/GenBank/DDBJ whole genome shotgun (WGS) entry which is preliminary data.</text>
</comment>
<reference evidence="3" key="1">
    <citation type="submission" date="2019-06" db="EMBL/GenBank/DDBJ databases">
        <authorList>
            <person name="Broberg M."/>
        </authorList>
    </citation>
    <scope>NUCLEOTIDE SEQUENCE [LARGE SCALE GENOMIC DNA]</scope>
</reference>
<name>A0A9N9W5D6_9HYPO</name>
<protein>
    <recommendedName>
        <fullName evidence="1">DUF6546 domain-containing protein</fullName>
    </recommendedName>
</protein>
<reference evidence="2 3" key="2">
    <citation type="submission" date="2021-10" db="EMBL/GenBank/DDBJ databases">
        <authorList>
            <person name="Piombo E."/>
        </authorList>
    </citation>
    <scope>NUCLEOTIDE SEQUENCE [LARGE SCALE GENOMIC DNA]</scope>
</reference>
<dbReference type="InterPro" id="IPR046676">
    <property type="entry name" value="DUF6546"/>
</dbReference>
<feature type="domain" description="DUF6546" evidence="1">
    <location>
        <begin position="191"/>
        <end position="311"/>
    </location>
</feature>
<evidence type="ECO:0000259" key="1">
    <source>
        <dbReference type="Pfam" id="PF20183"/>
    </source>
</evidence>